<dbReference type="WBParaSite" id="PDA_v2.g30497.t1">
    <property type="protein sequence ID" value="PDA_v2.g30497.t1"/>
    <property type="gene ID" value="PDA_v2.g30497"/>
</dbReference>
<dbReference type="AlphaFoldDB" id="A0A914QFK9"/>
<dbReference type="Pfam" id="PF13383">
    <property type="entry name" value="Methyltransf_22"/>
    <property type="match status" value="1"/>
</dbReference>
<reference evidence="3" key="1">
    <citation type="submission" date="2022-11" db="UniProtKB">
        <authorList>
            <consortium name="WormBaseParasite"/>
        </authorList>
    </citation>
    <scope>IDENTIFICATION</scope>
</reference>
<keyword evidence="2" id="KW-1185">Reference proteome</keyword>
<feature type="domain" description="Methyltransferase" evidence="1">
    <location>
        <begin position="32"/>
        <end position="96"/>
    </location>
</feature>
<dbReference type="PANTHER" id="PTHR32026:SF27">
    <property type="entry name" value="METHYLTRANSFERASE FKBM DOMAIN-CONTAINING PROTEIN-RELATED"/>
    <property type="match status" value="1"/>
</dbReference>
<dbReference type="Proteomes" id="UP000887578">
    <property type="component" value="Unplaced"/>
</dbReference>
<evidence type="ECO:0000259" key="1">
    <source>
        <dbReference type="Pfam" id="PF13383"/>
    </source>
</evidence>
<evidence type="ECO:0000313" key="3">
    <source>
        <dbReference type="WBParaSite" id="PDA_v2.g30497.t1"/>
    </source>
</evidence>
<dbReference type="InterPro" id="IPR025714">
    <property type="entry name" value="Methyltranfer_dom"/>
</dbReference>
<dbReference type="PANTHER" id="PTHR32026">
    <property type="entry name" value="METHYLTRANSFERASE-LIKE PROTEIN 24"/>
    <property type="match status" value="1"/>
</dbReference>
<proteinExistence type="predicted"/>
<organism evidence="2 3">
    <name type="scientific">Panagrolaimus davidi</name>
    <dbReference type="NCBI Taxonomy" id="227884"/>
    <lineage>
        <taxon>Eukaryota</taxon>
        <taxon>Metazoa</taxon>
        <taxon>Ecdysozoa</taxon>
        <taxon>Nematoda</taxon>
        <taxon>Chromadorea</taxon>
        <taxon>Rhabditida</taxon>
        <taxon>Tylenchina</taxon>
        <taxon>Panagrolaimomorpha</taxon>
        <taxon>Panagrolaimoidea</taxon>
        <taxon>Panagrolaimidae</taxon>
        <taxon>Panagrolaimus</taxon>
    </lineage>
</organism>
<evidence type="ECO:0000313" key="2">
    <source>
        <dbReference type="Proteomes" id="UP000887578"/>
    </source>
</evidence>
<sequence>MTDNKTLKLREMKFKERKRIFNNGGRNYEIYNLLAPEAFCPNLIRIGRLGDGGKWICNPFALLNLNHKYVMYSLGLNNEISFEMELINLTNYSCNHIAIDIVCFFIEDF</sequence>
<protein>
    <submittedName>
        <fullName evidence="3">Methyltransferase domain-containing protein</fullName>
    </submittedName>
</protein>
<accession>A0A914QFK9</accession>
<dbReference type="InterPro" id="IPR026913">
    <property type="entry name" value="METTL24"/>
</dbReference>
<name>A0A914QFK9_9BILA</name>